<accession>A0ABT4M7J7</accession>
<protein>
    <recommendedName>
        <fullName evidence="3">HNH nuclease domain-containing protein</fullName>
    </recommendedName>
</protein>
<evidence type="ECO:0000313" key="2">
    <source>
        <dbReference type="Proteomes" id="UP001081071"/>
    </source>
</evidence>
<name>A0ABT4M7J7_9NOCA</name>
<dbReference type="SUPFAM" id="SSF54060">
    <property type="entry name" value="His-Me finger endonucleases"/>
    <property type="match status" value="1"/>
</dbReference>
<organism evidence="1 2">
    <name type="scientific">Rhodococcus ruber</name>
    <dbReference type="NCBI Taxonomy" id="1830"/>
    <lineage>
        <taxon>Bacteria</taxon>
        <taxon>Bacillati</taxon>
        <taxon>Actinomycetota</taxon>
        <taxon>Actinomycetes</taxon>
        <taxon>Mycobacteriales</taxon>
        <taxon>Nocardiaceae</taxon>
        <taxon>Rhodococcus</taxon>
    </lineage>
</organism>
<comment type="caution">
    <text evidence="1">The sequence shown here is derived from an EMBL/GenBank/DDBJ whole genome shotgun (WGS) entry which is preliminary data.</text>
</comment>
<dbReference type="EMBL" id="JAPWIJ010000001">
    <property type="protein sequence ID" value="MCZ4516929.1"/>
    <property type="molecule type" value="Genomic_DNA"/>
</dbReference>
<proteinExistence type="predicted"/>
<dbReference type="Proteomes" id="UP001081071">
    <property type="component" value="Unassembled WGS sequence"/>
</dbReference>
<reference evidence="1" key="1">
    <citation type="submission" date="2022-12" db="EMBL/GenBank/DDBJ databases">
        <authorList>
            <person name="Krivoruchko A.V."/>
            <person name="Elkin A."/>
        </authorList>
    </citation>
    <scope>NUCLEOTIDE SEQUENCE</scope>
    <source>
        <strain evidence="1">IEGM 1391</strain>
    </source>
</reference>
<dbReference type="RefSeq" id="WP_269601570.1">
    <property type="nucleotide sequence ID" value="NZ_JAPWIJ010000001.1"/>
</dbReference>
<evidence type="ECO:0008006" key="3">
    <source>
        <dbReference type="Google" id="ProtNLM"/>
    </source>
</evidence>
<dbReference type="InterPro" id="IPR044925">
    <property type="entry name" value="His-Me_finger_sf"/>
</dbReference>
<evidence type="ECO:0000313" key="1">
    <source>
        <dbReference type="EMBL" id="MCZ4516929.1"/>
    </source>
</evidence>
<gene>
    <name evidence="1" type="ORF">O4220_00265</name>
</gene>
<keyword evidence="2" id="KW-1185">Reference proteome</keyword>
<sequence>MRGPRDDSCAIWVGAIADDGYGRFWLMRDGRQRVVRPHRYALARALGVPVTDEVTALHMCDKPICVRVTLDKDTRVGGVRHVVDGTQSQNLLDMGAKGRGGGRRQRGLWYGPDRVARAARSRLLREAVRGGWDEDAVRAALLAATTPTLF</sequence>